<dbReference type="GeneID" id="18500959"/>
<dbReference type="Proteomes" id="UP000204235">
    <property type="component" value="Segment"/>
</dbReference>
<keyword evidence="2" id="KW-1185">Reference proteome</keyword>
<proteinExistence type="predicted"/>
<organism evidence="1 2">
    <name type="scientific">Erwinia phage PhiEaH1</name>
    <dbReference type="NCBI Taxonomy" id="1401669"/>
    <lineage>
        <taxon>Viruses</taxon>
        <taxon>Duplodnaviria</taxon>
        <taxon>Heunggongvirae</taxon>
        <taxon>Uroviricota</taxon>
        <taxon>Caudoviricetes</taxon>
        <taxon>Chimalliviridae</taxon>
        <taxon>Iapetusvirus</taxon>
        <taxon>Iapetusvirus EaH1</taxon>
    </lineage>
</organism>
<evidence type="ECO:0000313" key="2">
    <source>
        <dbReference type="Proteomes" id="UP000204235"/>
    </source>
</evidence>
<evidence type="ECO:0000313" key="1">
    <source>
        <dbReference type="EMBL" id="AGX01782.1"/>
    </source>
</evidence>
<name>W8CZD7_9CAUD</name>
<dbReference type="EMBL" id="KF623294">
    <property type="protein sequence ID" value="AGX01782.1"/>
    <property type="molecule type" value="Genomic_DNA"/>
</dbReference>
<dbReference type="KEGG" id="vg:18500959"/>
<accession>W8CZD7</accession>
<protein>
    <submittedName>
        <fullName evidence="1">Uncharacterized protein</fullName>
    </submittedName>
</protein>
<dbReference type="RefSeq" id="YP_009010113.1">
    <property type="nucleotide sequence ID" value="NC_023610.1"/>
</dbReference>
<reference evidence="1 2" key="1">
    <citation type="journal article" date="2014" name="FEMS Microbiol. Lett.">
        <title>The genome of the Erwinia amylovora phage PhiEaH1 reveals greater diversity and broadens the applicability of phages for the treatment of fire blight.</title>
        <authorList>
            <person name="Meczker K."/>
            <person name="Domotor D."/>
            <person name="Vass J."/>
            <person name="Rakhely G."/>
            <person name="Schneider G."/>
            <person name="Kovacs T."/>
        </authorList>
    </citation>
    <scope>NUCLEOTIDE SEQUENCE [LARGE SCALE GENOMIC DNA]</scope>
</reference>
<sequence length="142" mass="15889">MFNVVYQLFKPLLYFAGIKDVPIFTAKRTVVRLFRSLTESGYQHTRVRVMNGYRTVPVDGKANIVHRVEQSGYLHTYVVEVKIGERGTVLELLSTHGFSHPLSLRRVTTQVKTFIAQACNSSRVASPEVSVTTLLTSTNASS</sequence>